<reference evidence="1 2" key="1">
    <citation type="journal article" date="2016" name="Nat. Commun.">
        <title>Thousands of microbial genomes shed light on interconnected biogeochemical processes in an aquifer system.</title>
        <authorList>
            <person name="Anantharaman K."/>
            <person name="Brown C.T."/>
            <person name="Hug L.A."/>
            <person name="Sharon I."/>
            <person name="Castelle C.J."/>
            <person name="Probst A.J."/>
            <person name="Thomas B.C."/>
            <person name="Singh A."/>
            <person name="Wilkins M.J."/>
            <person name="Karaoz U."/>
            <person name="Brodie E.L."/>
            <person name="Williams K.H."/>
            <person name="Hubbard S.S."/>
            <person name="Banfield J.F."/>
        </authorList>
    </citation>
    <scope>NUCLEOTIDE SEQUENCE [LARGE SCALE GENOMIC DNA]</scope>
</reference>
<evidence type="ECO:0008006" key="3">
    <source>
        <dbReference type="Google" id="ProtNLM"/>
    </source>
</evidence>
<dbReference type="PANTHER" id="PTHR42685:SF22">
    <property type="entry name" value="CONDITIONED MEDIUM FACTOR RECEPTOR 1"/>
    <property type="match status" value="1"/>
</dbReference>
<sequence>MKVVIIGGGICGLYLSWKLSKAGHNVSVFERKSEIGNKICSGLFSERILDFIPKSKILIQNTIKSAVLRFPKKTINLYFSKNFFVMSHFEMDKLVAELAKQTGAEIILNSNISSFPKGYDRIIGCDGADSFTRKNLGLPSPNLRLGILGFSGNGSFDNFVEIWPHKENGFIWKIPQGSETEYGIISNPKTANAFLNDFLEKNKIILMEKAAKIIPCGFSIPRNKTITVCGDAAGLAKNWSGGGVIWGLTAANILLKNFPDFLKYEKEAAKFFKPKIIISKFAAKAVYYFGFNFPYFLPKRAKMESDFLF</sequence>
<evidence type="ECO:0000313" key="1">
    <source>
        <dbReference type="EMBL" id="OGZ20302.1"/>
    </source>
</evidence>
<dbReference type="Gene3D" id="3.50.50.60">
    <property type="entry name" value="FAD/NAD(P)-binding domain"/>
    <property type="match status" value="1"/>
</dbReference>
<dbReference type="Proteomes" id="UP000177360">
    <property type="component" value="Unassembled WGS sequence"/>
</dbReference>
<protein>
    <recommendedName>
        <fullName evidence="3">FAD dependent oxidoreductase domain-containing protein</fullName>
    </recommendedName>
</protein>
<comment type="caution">
    <text evidence="1">The sequence shown here is derived from an EMBL/GenBank/DDBJ whole genome shotgun (WGS) entry which is preliminary data.</text>
</comment>
<dbReference type="SUPFAM" id="SSF51905">
    <property type="entry name" value="FAD/NAD(P)-binding domain"/>
    <property type="match status" value="1"/>
</dbReference>
<evidence type="ECO:0000313" key="2">
    <source>
        <dbReference type="Proteomes" id="UP000177360"/>
    </source>
</evidence>
<dbReference type="InterPro" id="IPR050407">
    <property type="entry name" value="Geranylgeranyl_reductase"/>
</dbReference>
<dbReference type="AlphaFoldDB" id="A0A1G2E3S2"/>
<name>A0A1G2E3S2_9BACT</name>
<proteinExistence type="predicted"/>
<dbReference type="PANTHER" id="PTHR42685">
    <property type="entry name" value="GERANYLGERANYL DIPHOSPHATE REDUCTASE"/>
    <property type="match status" value="1"/>
</dbReference>
<dbReference type="Pfam" id="PF13450">
    <property type="entry name" value="NAD_binding_8"/>
    <property type="match status" value="1"/>
</dbReference>
<accession>A0A1G2E3S2</accession>
<gene>
    <name evidence="1" type="ORF">A2626_00210</name>
</gene>
<organism evidence="1 2">
    <name type="scientific">Candidatus Nealsonbacteria bacterium RIFCSPHIGHO2_01_FULL_38_55</name>
    <dbReference type="NCBI Taxonomy" id="1801664"/>
    <lineage>
        <taxon>Bacteria</taxon>
        <taxon>Candidatus Nealsoniibacteriota</taxon>
    </lineage>
</organism>
<dbReference type="EMBL" id="MHLZ01000004">
    <property type="protein sequence ID" value="OGZ20302.1"/>
    <property type="molecule type" value="Genomic_DNA"/>
</dbReference>
<dbReference type="InterPro" id="IPR036188">
    <property type="entry name" value="FAD/NAD-bd_sf"/>
</dbReference>